<accession>A0A1X7AGB3</accession>
<dbReference type="SUPFAM" id="SSF81901">
    <property type="entry name" value="HCP-like"/>
    <property type="match status" value="1"/>
</dbReference>
<dbReference type="SMART" id="SM00671">
    <property type="entry name" value="SEL1"/>
    <property type="match status" value="3"/>
</dbReference>
<dbReference type="PANTHER" id="PTHR11102:SF160">
    <property type="entry name" value="ERAD-ASSOCIATED E3 UBIQUITIN-PROTEIN LIGASE COMPONENT HRD3"/>
    <property type="match status" value="1"/>
</dbReference>
<feature type="compositionally biased region" description="Basic residues" evidence="1">
    <location>
        <begin position="2537"/>
        <end position="2546"/>
    </location>
</feature>
<dbReference type="RefSeq" id="WP_133060409.1">
    <property type="nucleotide sequence ID" value="NZ_CBCSCN010000001.1"/>
</dbReference>
<gene>
    <name evidence="2" type="ORF">EHSB41UT_01075</name>
</gene>
<proteinExistence type="predicted"/>
<organism evidence="2 3">
    <name type="scientific">Parendozoicomonas haliclonae</name>
    <dbReference type="NCBI Taxonomy" id="1960125"/>
    <lineage>
        <taxon>Bacteria</taxon>
        <taxon>Pseudomonadati</taxon>
        <taxon>Pseudomonadota</taxon>
        <taxon>Gammaproteobacteria</taxon>
        <taxon>Oceanospirillales</taxon>
        <taxon>Endozoicomonadaceae</taxon>
        <taxon>Parendozoicomonas</taxon>
    </lineage>
</organism>
<evidence type="ECO:0008006" key="4">
    <source>
        <dbReference type="Google" id="ProtNLM"/>
    </source>
</evidence>
<dbReference type="InterPro" id="IPR050767">
    <property type="entry name" value="Sel1_AlgK"/>
</dbReference>
<dbReference type="InterPro" id="IPR006597">
    <property type="entry name" value="Sel1-like"/>
</dbReference>
<feature type="compositionally biased region" description="Polar residues" evidence="1">
    <location>
        <begin position="44"/>
        <end position="56"/>
    </location>
</feature>
<feature type="compositionally biased region" description="Basic and acidic residues" evidence="1">
    <location>
        <begin position="31"/>
        <end position="43"/>
    </location>
</feature>
<dbReference type="OrthoDB" id="6114904at2"/>
<feature type="compositionally biased region" description="Basic and acidic residues" evidence="1">
    <location>
        <begin position="8"/>
        <end position="21"/>
    </location>
</feature>
<feature type="compositionally biased region" description="Polar residues" evidence="1">
    <location>
        <begin position="2520"/>
        <end position="2531"/>
    </location>
</feature>
<dbReference type="PANTHER" id="PTHR11102">
    <property type="entry name" value="SEL-1-LIKE PROTEIN"/>
    <property type="match status" value="1"/>
</dbReference>
<sequence>MESVHGQDQTREGFITRRDGQPEPSSPRHMPNGEHAPRPHTDLQQRSTEPCSPDQTTAHEEPLNVVMSQCTQWLTSKQSQKVLDRLAAYNPPGLTELEKCRIATVRLVALFCTPQIERQELNRQLQSFAMQALTLLLTGDEEQAKAIEGYCVMVSAQFSHMPDLNKESDNKGVCELIKGMTCWDCNKANALRHFRASCAAGHPGGQYLVGRFCLRDEQTQEAQQYFQKALQQGFEPAREFHTYCLANQARDQIHQYKHPGDTESVTKAIELTREAALAGDPHCLALLGMAYSQGGNGLKQSFALGTCYNEQALAYGSVAAKVVRAIQLTGWSKENSTAEEINRYSCNLRPLEVARMYKDIRIALEAEHQRLKATQLPFLKAMNLPPVPSSLLSITRSFHESLNSVDSRSITPAGRTIYARGRLCHDLMMLMGIPESGQEEQARKRMLAQDQADAIYWVGVTYAFGIGVSVDKARARQLFNQALAKDYGPAAVMLGYFAREEAAQDPAAQARQNWYHDRAIAMQVDGAACELMHCRLQDGFPADGYLTFRELPRTYKDANESFEHYNIGRCTQQETTGRLVTLGDEGSTRARLLLCRKSIEQNKNRNARKCLSTEPQLITPEALLLQQYLNDQKDLRLEQPEEQINTACAFRALDLITNLSCTLQDISTDRLVSLLVSQATERECLSLRQEPGIAGVCALLVQMAVSSKNPNEQLLLTRCCYWLSGEKEHGQALVQCLKSQGMNSELAHIERRLHNENTTQTDEDQWHEMPLVSELYRQQLISAIESVGAHEISLTIKRTPLGRLSQSVHIPDRLGLSSGQLGLCYGNKARHSGASCLSKTACNPDQLSRQLNDIDIPVKNCTLPTAKLQKHQQNLAVMIHNFCSSASNRAEHPELCGRIYYLMGLCCHHLNLPDAAGDYFAMATEQNHDDAFLPAAIYAWARSDAVSFQIWLLRAPESEDKQRWVQEREMAAIRHTLLEDQQHIPLTKESLNQAKELMRMGDHHAISELILQALISTDPRDTGQAKLRAFIHEALCCALATGSLSILPMAATIMMDLIRLNLTAPLALLQAMKSIKPCKPEPPQGDKKRMQRLFASGPEHTGLSTFQKTLNVIENHGPENNTDVHVLTAVLCDLGFIHDEAIVARYSNGRSGQYRMNQGLRKCMTEFVKGNYQEVQKIFLGNLPIPIDAGGLLFCQMQVFCGTEKHSTLPATLKKMAAKGMTTANTCLAALSLSKGNTDRARHHLAPLKEAATPDPDGLCLLAFLTPTEPGLLKRAASFCSAPAIVHQAMEAIRRNKPEKARALLTAPWIKNNPEARSMIAYLDKVTHAEAVAAAGQSPLAIFRLITLKLSLNDNDQLNLGKLISKLADSKNPDEWHFLQAHPDLSLLLNHLDILELEEGFQTSNSPLSKAAGKLRQRLQGKVNGANGSGADTHKALPAELAKAKLDSWLSAPITAQTEKSIQKLMKICPDLKTSEHCRQVTEQLIKNNAQQCETAFRWLEQSTTADHLPALLIQALGTALEQQPIQTTWALQLLTTLKQHDQLHGLETEQLATIINLLLVQRPLDCSLILELEQLHSRGAPSCLAQQPVSKLLLLLDQSQSQHTTTGKQDQAAVSLTDRLIQTIEERKEDVLSGSSAITASQQMRQFYLHSKPADYTKALEWITAGHAQPNACEKVLTAELEAALIPPLDQEWIGLVVEQLKTSLKAQSKTAMSFQSKTFQLTLQSAMNAAVDAGQMELLQVLVRFMSIKQLPVPSVLKSATCFHISQMILTKDDQKTKVVKAIMVPALQTEGCALPLVIEVIQDLTSHNPALPEAFLHPFLNMIDEAGLKRPLLRMLPAQTARALGQKLLEENETSLWLDLLNQDIPEHCLQGLSTDTLCILYNNNEDGKGIRKQANSIILNALQQRCSTQMVSLPADILLDILDQVLEQASFSLPALAINICRTMAQQIPENIPDILEKLKGQRSSMAATLLPALDQLMTELQTLYEVAGQNPEEIIDELFRDSHSLFIDMGAIRTQAELEQTNYRVLLNRLNFWMRKCDDFNLKDKRTDIIQQTRQLTQMAQSVSLFAMVDQWHEAEEGQEKLELSRQLIRKFSDRDRVDSQPGLSGSDRNTLDEMWDYPAQFAKQLQTLYRDKSIRYGSDEWASATQLLQSTPNSHHQHAALSSHLSEIYSKHIRRKINECEQKLNSVNTKDLGNLVDPKDIDEQIKGLVKAQESKRTGESLQFKISTRVTRLEEHYEDSLKAYAFKQQVFELQMMTATERHNLPLQKLEEHKQALRLHHTQHPDVGIDDALLKVVYQQEQILDYEILRRRFYKSHKPSDEYSINPQETLWLYQELQPLLFNDLAQEWLQLPQIRREAEQFIAQLTDDLEQKPTMNADERLQACEQLHQLTIQLSDNSEDRVLAFAEFYQRQGRQDKADIHWGRLAGSSNEEIRAKIPPMIARQSRINRLSERLIRLEPGAALSEEIHQLVRDLSGEQDQAIKPLLDRYYRLNAAHDKTTLERQPTPVKARPVSRPQSSDLSLTQTRSERASHRREKKRKDKQPAKHLLSFTYESHEPKERPLPSQRLGLTPQSTDDRSRPARLNSNGSHPTTQQTWAQHLTPESRGNPIDNAIATLTAFNSNPDLRAHMQRLMQIDPYILGDAGRQQRQQLAELLEFTVAYIAQQYSCPELLQKLLDCAGAVNHSEERASSRFAPLFKKDERRYE</sequence>
<dbReference type="EMBL" id="FWPT01000002">
    <property type="protein sequence ID" value="SMA39667.1"/>
    <property type="molecule type" value="Genomic_DNA"/>
</dbReference>
<dbReference type="Gene3D" id="1.25.40.10">
    <property type="entry name" value="Tetratricopeptide repeat domain"/>
    <property type="match status" value="2"/>
</dbReference>
<evidence type="ECO:0000313" key="2">
    <source>
        <dbReference type="EMBL" id="SMA39667.1"/>
    </source>
</evidence>
<dbReference type="Proteomes" id="UP000196573">
    <property type="component" value="Unassembled WGS sequence"/>
</dbReference>
<evidence type="ECO:0000256" key="1">
    <source>
        <dbReference type="SAM" id="MobiDB-lite"/>
    </source>
</evidence>
<feature type="region of interest" description="Disordered" evidence="1">
    <location>
        <begin position="2502"/>
        <end position="2603"/>
    </location>
</feature>
<name>A0A1X7AGB3_9GAMM</name>
<keyword evidence="3" id="KW-1185">Reference proteome</keyword>
<evidence type="ECO:0000313" key="3">
    <source>
        <dbReference type="Proteomes" id="UP000196573"/>
    </source>
</evidence>
<feature type="region of interest" description="Disordered" evidence="1">
    <location>
        <begin position="1"/>
        <end position="60"/>
    </location>
</feature>
<dbReference type="InterPro" id="IPR011990">
    <property type="entry name" value="TPR-like_helical_dom_sf"/>
</dbReference>
<reference evidence="2 3" key="1">
    <citation type="submission" date="2017-03" db="EMBL/GenBank/DDBJ databases">
        <authorList>
            <person name="Afonso C.L."/>
            <person name="Miller P.J."/>
            <person name="Scott M.A."/>
            <person name="Spackman E."/>
            <person name="Goraichik I."/>
            <person name="Dimitrov K.M."/>
            <person name="Suarez D.L."/>
            <person name="Swayne D.E."/>
        </authorList>
    </citation>
    <scope>NUCLEOTIDE SEQUENCE [LARGE SCALE GENOMIC DNA]</scope>
    <source>
        <strain evidence="2">SB41UT1</strain>
    </source>
</reference>
<protein>
    <recommendedName>
        <fullName evidence="4">Sel1 repeat protein</fullName>
    </recommendedName>
</protein>
<feature type="compositionally biased region" description="Polar residues" evidence="1">
    <location>
        <begin position="2589"/>
        <end position="2603"/>
    </location>
</feature>